<evidence type="ECO:0000256" key="10">
    <source>
        <dbReference type="SAM" id="MobiDB-lite"/>
    </source>
</evidence>
<feature type="region of interest" description="Disordered" evidence="10">
    <location>
        <begin position="44"/>
        <end position="87"/>
    </location>
</feature>
<sequence length="87" mass="9281">MGIGGISVGSLLLILIIVLLVFGTKKLRNVGGDLGGAIKGFRSAMKDGESNDKDDDQEPAQLQSRSQEGEEITRKTDTSESRDRSSS</sequence>
<proteinExistence type="inferred from homology"/>
<comment type="function">
    <text evidence="9">Part of the twin-arginine translocation (Tat) system that transports large folded proteins containing a characteristic twin-arginine motif in their signal peptide across membranes. TatA could form the protein-conducting channel of the Tat system.</text>
</comment>
<dbReference type="GO" id="GO:0043953">
    <property type="term" value="P:protein transport by the Tat complex"/>
    <property type="evidence" value="ECO:0007669"/>
    <property type="project" value="UniProtKB-UniRule"/>
</dbReference>
<protein>
    <recommendedName>
        <fullName evidence="9">Sec-independent protein translocase protein TatA</fullName>
    </recommendedName>
</protein>
<comment type="similarity">
    <text evidence="9">Belongs to the TatA/E family.</text>
</comment>
<keyword evidence="5 9" id="KW-0653">Protein transport</keyword>
<feature type="transmembrane region" description="Helical" evidence="9">
    <location>
        <begin position="6"/>
        <end position="24"/>
    </location>
</feature>
<evidence type="ECO:0000256" key="5">
    <source>
        <dbReference type="ARBA" id="ARBA00022927"/>
    </source>
</evidence>
<dbReference type="PANTHER" id="PTHR42982">
    <property type="entry name" value="SEC-INDEPENDENT PROTEIN TRANSLOCASE PROTEIN TATA"/>
    <property type="match status" value="1"/>
</dbReference>
<dbReference type="RefSeq" id="WP_253473402.1">
    <property type="nucleotide sequence ID" value="NZ_JALJXV010000001.1"/>
</dbReference>
<dbReference type="Proteomes" id="UP001205843">
    <property type="component" value="Unassembled WGS sequence"/>
</dbReference>
<evidence type="ECO:0000256" key="1">
    <source>
        <dbReference type="ARBA" id="ARBA00004162"/>
    </source>
</evidence>
<keyword evidence="12" id="KW-1185">Reference proteome</keyword>
<dbReference type="GO" id="GO:0008320">
    <property type="term" value="F:protein transmembrane transporter activity"/>
    <property type="evidence" value="ECO:0007669"/>
    <property type="project" value="UniProtKB-UniRule"/>
</dbReference>
<keyword evidence="6 9" id="KW-1133">Transmembrane helix</keyword>
<comment type="subunit">
    <text evidence="9">The Tat system comprises two distinct complexes: a TatABC complex, containing multiple copies of TatA, TatB and TatC subunits, and a separate TatA complex, containing only TatA subunits. Substrates initially bind to the TatABC complex, which probably triggers association of the separate TatA complex to form the active translocon.</text>
</comment>
<comment type="caution">
    <text evidence="11">The sequence shown here is derived from an EMBL/GenBank/DDBJ whole genome shotgun (WGS) entry which is preliminary data.</text>
</comment>
<evidence type="ECO:0000256" key="3">
    <source>
        <dbReference type="ARBA" id="ARBA00022475"/>
    </source>
</evidence>
<keyword evidence="2 9" id="KW-0813">Transport</keyword>
<evidence type="ECO:0000256" key="8">
    <source>
        <dbReference type="ARBA" id="ARBA00023136"/>
    </source>
</evidence>
<dbReference type="PANTHER" id="PTHR42982:SF1">
    <property type="entry name" value="SEC-INDEPENDENT PROTEIN TRANSLOCASE PROTEIN TATA"/>
    <property type="match status" value="1"/>
</dbReference>
<keyword evidence="7 9" id="KW-0811">Translocation</keyword>
<keyword evidence="3 9" id="KW-1003">Cell membrane</keyword>
<dbReference type="EMBL" id="JALJXV010000001">
    <property type="protein sequence ID" value="MCP1673292.1"/>
    <property type="molecule type" value="Genomic_DNA"/>
</dbReference>
<dbReference type="InterPro" id="IPR003369">
    <property type="entry name" value="TatA/B/E"/>
</dbReference>
<evidence type="ECO:0000256" key="9">
    <source>
        <dbReference type="HAMAP-Rule" id="MF_00236"/>
    </source>
</evidence>
<evidence type="ECO:0000256" key="2">
    <source>
        <dbReference type="ARBA" id="ARBA00022448"/>
    </source>
</evidence>
<gene>
    <name evidence="9" type="primary">tatA</name>
    <name evidence="11" type="ORF">J2T57_000384</name>
</gene>
<evidence type="ECO:0000256" key="4">
    <source>
        <dbReference type="ARBA" id="ARBA00022692"/>
    </source>
</evidence>
<evidence type="ECO:0000256" key="7">
    <source>
        <dbReference type="ARBA" id="ARBA00023010"/>
    </source>
</evidence>
<accession>A0AAE3G0S8</accession>
<comment type="subcellular location">
    <subcellularLocation>
        <location evidence="1 9">Cell membrane</location>
        <topology evidence="1 9">Single-pass membrane protein</topology>
    </subcellularLocation>
</comment>
<evidence type="ECO:0000256" key="6">
    <source>
        <dbReference type="ARBA" id="ARBA00022989"/>
    </source>
</evidence>
<dbReference type="AlphaFoldDB" id="A0AAE3G0S8"/>
<organism evidence="11 12">
    <name type="scientific">Natronocella acetinitrilica</name>
    <dbReference type="NCBI Taxonomy" id="414046"/>
    <lineage>
        <taxon>Bacteria</taxon>
        <taxon>Pseudomonadati</taxon>
        <taxon>Pseudomonadota</taxon>
        <taxon>Gammaproteobacteria</taxon>
        <taxon>Chromatiales</taxon>
        <taxon>Ectothiorhodospiraceae</taxon>
        <taxon>Natronocella</taxon>
    </lineage>
</organism>
<dbReference type="InterPro" id="IPR006312">
    <property type="entry name" value="TatA/E"/>
</dbReference>
<name>A0AAE3G0S8_9GAMM</name>
<keyword evidence="4 9" id="KW-0812">Transmembrane</keyword>
<dbReference type="GO" id="GO:0033281">
    <property type="term" value="C:TAT protein transport complex"/>
    <property type="evidence" value="ECO:0007669"/>
    <property type="project" value="UniProtKB-UniRule"/>
</dbReference>
<dbReference type="HAMAP" id="MF_00236">
    <property type="entry name" value="TatA_E"/>
    <property type="match status" value="1"/>
</dbReference>
<evidence type="ECO:0000313" key="11">
    <source>
        <dbReference type="EMBL" id="MCP1673292.1"/>
    </source>
</evidence>
<dbReference type="Pfam" id="PF02416">
    <property type="entry name" value="TatA_B_E"/>
    <property type="match status" value="1"/>
</dbReference>
<feature type="compositionally biased region" description="Basic and acidic residues" evidence="10">
    <location>
        <begin position="67"/>
        <end position="87"/>
    </location>
</feature>
<keyword evidence="8 9" id="KW-0472">Membrane</keyword>
<dbReference type="NCBIfam" id="TIGR01411">
    <property type="entry name" value="tatAE"/>
    <property type="match status" value="1"/>
</dbReference>
<reference evidence="11" key="1">
    <citation type="submission" date="2022-03" db="EMBL/GenBank/DDBJ databases">
        <title>Genomic Encyclopedia of Type Strains, Phase III (KMG-III): the genomes of soil and plant-associated and newly described type strains.</title>
        <authorList>
            <person name="Whitman W."/>
        </authorList>
    </citation>
    <scope>NUCLEOTIDE SEQUENCE</scope>
    <source>
        <strain evidence="11">ANL 6-2</strain>
    </source>
</reference>
<dbReference type="Gene3D" id="1.20.5.3310">
    <property type="match status" value="1"/>
</dbReference>
<evidence type="ECO:0000313" key="12">
    <source>
        <dbReference type="Proteomes" id="UP001205843"/>
    </source>
</evidence>